<dbReference type="AlphaFoldDB" id="G5IAB4"/>
<protein>
    <recommendedName>
        <fullName evidence="4">AAA+ ATPase domain-containing protein</fullName>
    </recommendedName>
</protein>
<evidence type="ECO:0000256" key="2">
    <source>
        <dbReference type="ARBA" id="ARBA00022741"/>
    </source>
</evidence>
<dbReference type="SUPFAM" id="SSF52540">
    <property type="entry name" value="P-loop containing nucleoside triphosphate hydrolases"/>
    <property type="match status" value="1"/>
</dbReference>
<keyword evidence="3" id="KW-0067">ATP-binding</keyword>
<evidence type="ECO:0000259" key="4">
    <source>
        <dbReference type="SMART" id="SM00382"/>
    </source>
</evidence>
<dbReference type="Gene3D" id="3.30.450.90">
    <property type="match status" value="1"/>
</dbReference>
<dbReference type="InterPro" id="IPR037257">
    <property type="entry name" value="T2SS_E_N_sf"/>
</dbReference>
<organism evidence="5 6">
    <name type="scientific">Hungatella hathewayi WAL-18680</name>
    <dbReference type="NCBI Taxonomy" id="742737"/>
    <lineage>
        <taxon>Bacteria</taxon>
        <taxon>Bacillati</taxon>
        <taxon>Bacillota</taxon>
        <taxon>Clostridia</taxon>
        <taxon>Lachnospirales</taxon>
        <taxon>Lachnospiraceae</taxon>
        <taxon>Hungatella</taxon>
    </lineage>
</organism>
<dbReference type="InterPro" id="IPR003593">
    <property type="entry name" value="AAA+_ATPase"/>
</dbReference>
<dbReference type="InterPro" id="IPR001482">
    <property type="entry name" value="T2SS/T4SS_dom"/>
</dbReference>
<dbReference type="Gene3D" id="3.40.50.300">
    <property type="entry name" value="P-loop containing nucleotide triphosphate hydrolases"/>
    <property type="match status" value="1"/>
</dbReference>
<dbReference type="InterPro" id="IPR007831">
    <property type="entry name" value="T2SS_GspE_N"/>
</dbReference>
<dbReference type="PANTHER" id="PTHR30258">
    <property type="entry name" value="TYPE II SECRETION SYSTEM PROTEIN GSPE-RELATED"/>
    <property type="match status" value="1"/>
</dbReference>
<comment type="similarity">
    <text evidence="1">Belongs to the GSP E family.</text>
</comment>
<keyword evidence="2" id="KW-0547">Nucleotide-binding</keyword>
<gene>
    <name evidence="5" type="ORF">HMPREF9473_00454</name>
</gene>
<dbReference type="PATRIC" id="fig|742737.3.peg.455"/>
<evidence type="ECO:0000313" key="5">
    <source>
        <dbReference type="EMBL" id="EHI62003.1"/>
    </source>
</evidence>
<comment type="caution">
    <text evidence="5">The sequence shown here is derived from an EMBL/GenBank/DDBJ whole genome shotgun (WGS) entry which is preliminary data.</text>
</comment>
<dbReference type="HOGENOM" id="CLU_013446_2_0_9"/>
<dbReference type="SMART" id="SM00382">
    <property type="entry name" value="AAA"/>
    <property type="match status" value="1"/>
</dbReference>
<dbReference type="Pfam" id="PF05157">
    <property type="entry name" value="MshEN"/>
    <property type="match status" value="1"/>
</dbReference>
<evidence type="ECO:0000256" key="3">
    <source>
        <dbReference type="ARBA" id="ARBA00022840"/>
    </source>
</evidence>
<evidence type="ECO:0000313" key="6">
    <source>
        <dbReference type="Proteomes" id="UP000005384"/>
    </source>
</evidence>
<dbReference type="GO" id="GO:0005886">
    <property type="term" value="C:plasma membrane"/>
    <property type="evidence" value="ECO:0007669"/>
    <property type="project" value="TreeGrafter"/>
</dbReference>
<name>G5IAB4_9FIRM</name>
<accession>G5IAB4</accession>
<proteinExistence type="inferred from homology"/>
<dbReference type="SUPFAM" id="SSF160246">
    <property type="entry name" value="EspE N-terminal domain-like"/>
    <property type="match status" value="1"/>
</dbReference>
<dbReference type="GO" id="GO:0016887">
    <property type="term" value="F:ATP hydrolysis activity"/>
    <property type="evidence" value="ECO:0007669"/>
    <property type="project" value="TreeGrafter"/>
</dbReference>
<dbReference type="CDD" id="cd01129">
    <property type="entry name" value="PulE-GspE-like"/>
    <property type="match status" value="1"/>
</dbReference>
<keyword evidence="6" id="KW-1185">Reference proteome</keyword>
<dbReference type="EMBL" id="ADLN01000001">
    <property type="protein sequence ID" value="EHI62003.1"/>
    <property type="molecule type" value="Genomic_DNA"/>
</dbReference>
<feature type="domain" description="AAA+ ATPase" evidence="4">
    <location>
        <begin position="261"/>
        <end position="382"/>
    </location>
</feature>
<dbReference type="Proteomes" id="UP000005384">
    <property type="component" value="Unassembled WGS sequence"/>
</dbReference>
<dbReference type="GO" id="GO:0005524">
    <property type="term" value="F:ATP binding"/>
    <property type="evidence" value="ECO:0007669"/>
    <property type="project" value="UniProtKB-KW"/>
</dbReference>
<sequence>MINRYQKNNEYETIDLATYPVDVRAVEKIPRQIASRYTVLAVHMEGSQLTVVTWNPLDLYALEDIRLVTNMRIVLVLSRKEEIESAINLYYSEVDARSAAIRADAYENLAESYMEELAWPDEEMQAPIVRLLNSLLLKAYNTNVSDIHIEPYEHETVIRMRRDGILKPYMMLPLVSHRGMVVRIKILAHMDIAEKRKAQDGHFRLNLHGTEMNVRVSFVPTVYGEKCVLRFLTTNTTIDYADTFGMTPANYEKMKRLLKNPHGIIYVTGPTGSGKTTTLYEILKQLADEPVNIMTIEDPVEQNIPKLNQIQVNERAKVTFDSALRAVLRQDPDIIMVGETRDLETAATSARASITGHLVFSTLHTNDAVSAAIRLQDMGVPSYMVAASVVGVVAQRLVRKVCPYCGEEYEADDGEKAILYRSADKAPASLKLKKGKGCHLCDDTGYRGRIAIHEILEMDSGLRKLVSECKMIDELEEYAVHTLHMSTLADEARILVLDGITDIREMEKITYSIR</sequence>
<dbReference type="Pfam" id="PF00437">
    <property type="entry name" value="T2SSE"/>
    <property type="match status" value="1"/>
</dbReference>
<reference evidence="5 6" key="1">
    <citation type="submission" date="2011-08" db="EMBL/GenBank/DDBJ databases">
        <title>The Genome Sequence of Clostridium hathewayi WAL-18680.</title>
        <authorList>
            <consortium name="The Broad Institute Genome Sequencing Platform"/>
            <person name="Earl A."/>
            <person name="Ward D."/>
            <person name="Feldgarden M."/>
            <person name="Gevers D."/>
            <person name="Finegold S.M."/>
            <person name="Summanen P.H."/>
            <person name="Molitoris D.R."/>
            <person name="Song M."/>
            <person name="Daigneault M."/>
            <person name="Allen-Vercoe E."/>
            <person name="Young S.K."/>
            <person name="Zeng Q."/>
            <person name="Gargeya S."/>
            <person name="Fitzgerald M."/>
            <person name="Haas B."/>
            <person name="Abouelleil A."/>
            <person name="Alvarado L."/>
            <person name="Arachchi H.M."/>
            <person name="Berlin A."/>
            <person name="Brown A."/>
            <person name="Chapman S.B."/>
            <person name="Chen Z."/>
            <person name="Dunbar C."/>
            <person name="Freedman E."/>
            <person name="Gearin G."/>
            <person name="Gellesch M."/>
            <person name="Goldberg J."/>
            <person name="Griggs A."/>
            <person name="Gujja S."/>
            <person name="Heiman D."/>
            <person name="Howarth C."/>
            <person name="Larson L."/>
            <person name="Lui A."/>
            <person name="MacDonald P.J.P."/>
            <person name="Montmayeur A."/>
            <person name="Murphy C."/>
            <person name="Neiman D."/>
            <person name="Pearson M."/>
            <person name="Priest M."/>
            <person name="Roberts A."/>
            <person name="Saif S."/>
            <person name="Shea T."/>
            <person name="Shenoy N."/>
            <person name="Sisk P."/>
            <person name="Stolte C."/>
            <person name="Sykes S."/>
            <person name="Wortman J."/>
            <person name="Nusbaum C."/>
            <person name="Birren B."/>
        </authorList>
    </citation>
    <scope>NUCLEOTIDE SEQUENCE [LARGE SCALE GENOMIC DNA]</scope>
    <source>
        <strain evidence="5 6">WAL-18680</strain>
    </source>
</reference>
<dbReference type="PANTHER" id="PTHR30258:SF2">
    <property type="entry name" value="COMG OPERON PROTEIN 1"/>
    <property type="match status" value="1"/>
</dbReference>
<dbReference type="RefSeq" id="WP_006778436.1">
    <property type="nucleotide sequence ID" value="NZ_CP040506.1"/>
</dbReference>
<dbReference type="InterPro" id="IPR027417">
    <property type="entry name" value="P-loop_NTPase"/>
</dbReference>
<dbReference type="Gene3D" id="3.30.300.160">
    <property type="entry name" value="Type II secretion system, protein E, N-terminal domain"/>
    <property type="match status" value="1"/>
</dbReference>
<evidence type="ECO:0000256" key="1">
    <source>
        <dbReference type="ARBA" id="ARBA00006611"/>
    </source>
</evidence>